<dbReference type="PROSITE" id="PS51257">
    <property type="entry name" value="PROKAR_LIPOPROTEIN"/>
    <property type="match status" value="1"/>
</dbReference>
<dbReference type="Proteomes" id="UP001604336">
    <property type="component" value="Unassembled WGS sequence"/>
</dbReference>
<dbReference type="InterPro" id="IPR046960">
    <property type="entry name" value="PPR_At4g14850-like_plant"/>
</dbReference>
<dbReference type="PANTHER" id="PTHR47926">
    <property type="entry name" value="PENTATRICOPEPTIDE REPEAT-CONTAINING PROTEIN"/>
    <property type="match status" value="1"/>
</dbReference>
<dbReference type="Pfam" id="PF01535">
    <property type="entry name" value="PPR"/>
    <property type="match status" value="1"/>
</dbReference>
<feature type="repeat" description="PPR" evidence="3">
    <location>
        <begin position="75"/>
        <end position="109"/>
    </location>
</feature>
<dbReference type="FunFam" id="1.25.40.10:FF:000144">
    <property type="entry name" value="Pentatricopeptide repeat-containing protein, mitochondrial"/>
    <property type="match status" value="1"/>
</dbReference>
<dbReference type="NCBIfam" id="TIGR00756">
    <property type="entry name" value="PPR"/>
    <property type="match status" value="2"/>
</dbReference>
<dbReference type="Gene3D" id="1.25.40.10">
    <property type="entry name" value="Tetratricopeptide repeat domain"/>
    <property type="match status" value="1"/>
</dbReference>
<dbReference type="Pfam" id="PF13041">
    <property type="entry name" value="PPR_2"/>
    <property type="match status" value="1"/>
</dbReference>
<evidence type="ECO:0000256" key="1">
    <source>
        <dbReference type="ARBA" id="ARBA00006643"/>
    </source>
</evidence>
<accession>A0ABD1ST69</accession>
<comment type="similarity">
    <text evidence="1">Belongs to the PPR family. PCMP-H subfamily.</text>
</comment>
<feature type="domain" description="DYW" evidence="4">
    <location>
        <begin position="153"/>
        <end position="237"/>
    </location>
</feature>
<dbReference type="EMBL" id="JBFOLK010000006">
    <property type="protein sequence ID" value="KAL2503899.1"/>
    <property type="molecule type" value="Genomic_DNA"/>
</dbReference>
<name>A0ABD1ST69_9LAMI</name>
<gene>
    <name evidence="5" type="ORF">Adt_19520</name>
</gene>
<evidence type="ECO:0000256" key="2">
    <source>
        <dbReference type="ARBA" id="ARBA00022737"/>
    </source>
</evidence>
<sequence length="237" mass="26671">MRRVDVKPDQVTMVSLLQSCGDIGVTKLAGVVHGYILSAGLDENITIATAVLSVYAKSGRLDASCALFREMKNPDRIAWTAMIGGYAMHGYGREAIMCFDQLVKRGTKPDHVSFTHLLSACSHSGLAKEWKRYFEIMYSVYGVEPRLDHYSCMQQDPDQDVKEDMIKEHSEKLALAFGLLVTEEGLPLVITKNLRMCGDCHNMAKFVSLTEDCVIIIRDVKRFHHFAYGLCFCGDYW</sequence>
<evidence type="ECO:0000259" key="4">
    <source>
        <dbReference type="Pfam" id="PF14432"/>
    </source>
</evidence>
<dbReference type="PANTHER" id="PTHR47926:SF533">
    <property type="entry name" value="DYW DOMAIN-CONTAINING PROTEIN"/>
    <property type="match status" value="1"/>
</dbReference>
<evidence type="ECO:0000313" key="6">
    <source>
        <dbReference type="Proteomes" id="UP001604336"/>
    </source>
</evidence>
<comment type="caution">
    <text evidence="5">The sequence shown here is derived from an EMBL/GenBank/DDBJ whole genome shotgun (WGS) entry which is preliminary data.</text>
</comment>
<reference evidence="6" key="1">
    <citation type="submission" date="2024-07" db="EMBL/GenBank/DDBJ databases">
        <title>Two chromosome-level genome assemblies of Korean endemic species Abeliophyllum distichum and Forsythia ovata (Oleaceae).</title>
        <authorList>
            <person name="Jang H."/>
        </authorList>
    </citation>
    <scope>NUCLEOTIDE SEQUENCE [LARGE SCALE GENOMIC DNA]</scope>
</reference>
<dbReference type="PROSITE" id="PS51375">
    <property type="entry name" value="PPR"/>
    <property type="match status" value="1"/>
</dbReference>
<evidence type="ECO:0000256" key="3">
    <source>
        <dbReference type="PROSITE-ProRule" id="PRU00708"/>
    </source>
</evidence>
<keyword evidence="6" id="KW-1185">Reference proteome</keyword>
<organism evidence="5 6">
    <name type="scientific">Abeliophyllum distichum</name>
    <dbReference type="NCBI Taxonomy" id="126358"/>
    <lineage>
        <taxon>Eukaryota</taxon>
        <taxon>Viridiplantae</taxon>
        <taxon>Streptophyta</taxon>
        <taxon>Embryophyta</taxon>
        <taxon>Tracheophyta</taxon>
        <taxon>Spermatophyta</taxon>
        <taxon>Magnoliopsida</taxon>
        <taxon>eudicotyledons</taxon>
        <taxon>Gunneridae</taxon>
        <taxon>Pentapetalae</taxon>
        <taxon>asterids</taxon>
        <taxon>lamiids</taxon>
        <taxon>Lamiales</taxon>
        <taxon>Oleaceae</taxon>
        <taxon>Forsythieae</taxon>
        <taxon>Abeliophyllum</taxon>
    </lineage>
</organism>
<dbReference type="InterPro" id="IPR002885">
    <property type="entry name" value="PPR_rpt"/>
</dbReference>
<protein>
    <submittedName>
        <fullName evidence="5">Pentatricopeptide repeat-containing protein</fullName>
    </submittedName>
</protein>
<dbReference type="AlphaFoldDB" id="A0ABD1ST69"/>
<dbReference type="Pfam" id="PF14432">
    <property type="entry name" value="DYW_deaminase"/>
    <property type="match status" value="1"/>
</dbReference>
<evidence type="ECO:0000313" key="5">
    <source>
        <dbReference type="EMBL" id="KAL2503899.1"/>
    </source>
</evidence>
<proteinExistence type="inferred from homology"/>
<keyword evidence="2" id="KW-0677">Repeat</keyword>
<dbReference type="InterPro" id="IPR032867">
    <property type="entry name" value="DYW_dom"/>
</dbReference>
<dbReference type="InterPro" id="IPR011990">
    <property type="entry name" value="TPR-like_helical_dom_sf"/>
</dbReference>